<dbReference type="AlphaFoldDB" id="A0AA37PHT2"/>
<sequence length="66" mass="7209">MFTGNHPQASGHRLLKNLIKPVEPNLSVSPHGRGGYYIVCLASRGNTFAPTVTGLLLDEDRFLETT</sequence>
<evidence type="ECO:0000313" key="2">
    <source>
        <dbReference type="Proteomes" id="UP001055115"/>
    </source>
</evidence>
<protein>
    <submittedName>
        <fullName evidence="1">Uncharacterized protein</fullName>
    </submittedName>
</protein>
<reference evidence="1 2" key="1">
    <citation type="submission" date="2022-03" db="EMBL/GenBank/DDBJ databases">
        <title>Genome data of Colletotrichum spp.</title>
        <authorList>
            <person name="Utami Y.D."/>
            <person name="Hiruma K."/>
        </authorList>
    </citation>
    <scope>NUCLEOTIDE SEQUENCE [LARGE SCALE GENOMIC DNA]</scope>
    <source>
        <strain evidence="1 2">MAFF 239500</strain>
    </source>
</reference>
<dbReference type="GeneID" id="73333375"/>
<proteinExistence type="predicted"/>
<evidence type="ECO:0000313" key="1">
    <source>
        <dbReference type="EMBL" id="GKT52392.1"/>
    </source>
</evidence>
<accession>A0AA37PHT2</accession>
<dbReference type="Proteomes" id="UP001055115">
    <property type="component" value="Unassembled WGS sequence"/>
</dbReference>
<gene>
    <name evidence="1" type="ORF">ColSpa_12573</name>
</gene>
<comment type="caution">
    <text evidence="1">The sequence shown here is derived from an EMBL/GenBank/DDBJ whole genome shotgun (WGS) entry which is preliminary data.</text>
</comment>
<dbReference type="RefSeq" id="XP_049134742.1">
    <property type="nucleotide sequence ID" value="XM_049278785.1"/>
</dbReference>
<keyword evidence="2" id="KW-1185">Reference proteome</keyword>
<dbReference type="EMBL" id="BQXU01000066">
    <property type="protein sequence ID" value="GKT52392.1"/>
    <property type="molecule type" value="Genomic_DNA"/>
</dbReference>
<name>A0AA37PHT2_9PEZI</name>
<organism evidence="1 2">
    <name type="scientific">Colletotrichum spaethianum</name>
    <dbReference type="NCBI Taxonomy" id="700344"/>
    <lineage>
        <taxon>Eukaryota</taxon>
        <taxon>Fungi</taxon>
        <taxon>Dikarya</taxon>
        <taxon>Ascomycota</taxon>
        <taxon>Pezizomycotina</taxon>
        <taxon>Sordariomycetes</taxon>
        <taxon>Hypocreomycetidae</taxon>
        <taxon>Glomerellales</taxon>
        <taxon>Glomerellaceae</taxon>
        <taxon>Colletotrichum</taxon>
        <taxon>Colletotrichum spaethianum species complex</taxon>
    </lineage>
</organism>